<evidence type="ECO:0000313" key="1">
    <source>
        <dbReference type="EMBL" id="RPA88918.1"/>
    </source>
</evidence>
<dbReference type="EMBL" id="ML120638">
    <property type="protein sequence ID" value="RPA88918.1"/>
    <property type="molecule type" value="Genomic_DNA"/>
</dbReference>
<evidence type="ECO:0000313" key="2">
    <source>
        <dbReference type="Proteomes" id="UP000276215"/>
    </source>
</evidence>
<accession>A0A3N4IVS9</accession>
<dbReference type="Proteomes" id="UP000276215">
    <property type="component" value="Unassembled WGS sequence"/>
</dbReference>
<gene>
    <name evidence="1" type="ORF">L873DRAFT_769045</name>
</gene>
<keyword evidence="2" id="KW-1185">Reference proteome</keyword>
<organism evidence="1 2">
    <name type="scientific">Choiromyces venosus 120613-1</name>
    <dbReference type="NCBI Taxonomy" id="1336337"/>
    <lineage>
        <taxon>Eukaryota</taxon>
        <taxon>Fungi</taxon>
        <taxon>Dikarya</taxon>
        <taxon>Ascomycota</taxon>
        <taxon>Pezizomycotina</taxon>
        <taxon>Pezizomycetes</taxon>
        <taxon>Pezizales</taxon>
        <taxon>Tuberaceae</taxon>
        <taxon>Choiromyces</taxon>
    </lineage>
</organism>
<reference evidence="1 2" key="1">
    <citation type="journal article" date="2018" name="Nat. Ecol. Evol.">
        <title>Pezizomycetes genomes reveal the molecular basis of ectomycorrhizal truffle lifestyle.</title>
        <authorList>
            <person name="Murat C."/>
            <person name="Payen T."/>
            <person name="Noel B."/>
            <person name="Kuo A."/>
            <person name="Morin E."/>
            <person name="Chen J."/>
            <person name="Kohler A."/>
            <person name="Krizsan K."/>
            <person name="Balestrini R."/>
            <person name="Da Silva C."/>
            <person name="Montanini B."/>
            <person name="Hainaut M."/>
            <person name="Levati E."/>
            <person name="Barry K.W."/>
            <person name="Belfiori B."/>
            <person name="Cichocki N."/>
            <person name="Clum A."/>
            <person name="Dockter R.B."/>
            <person name="Fauchery L."/>
            <person name="Guy J."/>
            <person name="Iotti M."/>
            <person name="Le Tacon F."/>
            <person name="Lindquist E.A."/>
            <person name="Lipzen A."/>
            <person name="Malagnac F."/>
            <person name="Mello A."/>
            <person name="Molinier V."/>
            <person name="Miyauchi S."/>
            <person name="Poulain J."/>
            <person name="Riccioni C."/>
            <person name="Rubini A."/>
            <person name="Sitrit Y."/>
            <person name="Splivallo R."/>
            <person name="Traeger S."/>
            <person name="Wang M."/>
            <person name="Zifcakova L."/>
            <person name="Wipf D."/>
            <person name="Zambonelli A."/>
            <person name="Paolocci F."/>
            <person name="Nowrousian M."/>
            <person name="Ottonello S."/>
            <person name="Baldrian P."/>
            <person name="Spatafora J.W."/>
            <person name="Henrissat B."/>
            <person name="Nagy L.G."/>
            <person name="Aury J.M."/>
            <person name="Wincker P."/>
            <person name="Grigoriev I.V."/>
            <person name="Bonfante P."/>
            <person name="Martin F.M."/>
        </authorList>
    </citation>
    <scope>NUCLEOTIDE SEQUENCE [LARGE SCALE GENOMIC DNA]</scope>
    <source>
        <strain evidence="1 2">120613-1</strain>
    </source>
</reference>
<dbReference type="AlphaFoldDB" id="A0A3N4IVS9"/>
<name>A0A3N4IVS9_9PEZI</name>
<sequence length="96" mass="10790">MQGTGMTTTMVAGSLCHWRMEDLSTQLRKGYCLGLTCIFILTATMCRSTQMTIIRSSASGPMAITSLAPILTNNLDKQFLQHPRRPVDQLLRWHFS</sequence>
<protein>
    <submittedName>
        <fullName evidence="1">Uncharacterized protein</fullName>
    </submittedName>
</protein>
<proteinExistence type="predicted"/>